<dbReference type="AlphaFoldDB" id="A0A813HA54"/>
<evidence type="ECO:0000259" key="2">
    <source>
        <dbReference type="PROSITE" id="PS50089"/>
    </source>
</evidence>
<dbReference type="InterPro" id="IPR001841">
    <property type="entry name" value="Znf_RING"/>
</dbReference>
<feature type="domain" description="RING-type" evidence="2">
    <location>
        <begin position="111"/>
        <end position="148"/>
    </location>
</feature>
<dbReference type="OrthoDB" id="6270329at2759"/>
<keyword evidence="1" id="KW-0862">Zinc</keyword>
<dbReference type="SMART" id="SM00184">
    <property type="entry name" value="RING"/>
    <property type="match status" value="1"/>
</dbReference>
<keyword evidence="1" id="KW-0863">Zinc-finger</keyword>
<gene>
    <name evidence="3" type="ORF">PGLA1383_LOCUS50198</name>
</gene>
<sequence>MIEDFQHECLLAAQECKTECKAYLVWPHGGRFTYRWYRDPKIQDEVAVCCEHKLQATFGPNSQTSVSLRGRTGSQRFSHGIELAATWPLPTPRADQRSSSHAPRSNLNSQCPVCLCRAEVVALTPCGHVLCVSCSANFHRGSTCPVCHEPVAGRQNLFS</sequence>
<protein>
    <recommendedName>
        <fullName evidence="2">RING-type domain-containing protein</fullName>
    </recommendedName>
</protein>
<keyword evidence="4" id="KW-1185">Reference proteome</keyword>
<evidence type="ECO:0000313" key="3">
    <source>
        <dbReference type="EMBL" id="CAE8634547.1"/>
    </source>
</evidence>
<name>A0A813HA54_POLGL</name>
<evidence type="ECO:0000256" key="1">
    <source>
        <dbReference type="PROSITE-ProRule" id="PRU00175"/>
    </source>
</evidence>
<dbReference type="Gene3D" id="3.30.40.10">
    <property type="entry name" value="Zinc/RING finger domain, C3HC4 (zinc finger)"/>
    <property type="match status" value="1"/>
</dbReference>
<dbReference type="GO" id="GO:0008270">
    <property type="term" value="F:zinc ion binding"/>
    <property type="evidence" value="ECO:0007669"/>
    <property type="project" value="UniProtKB-KW"/>
</dbReference>
<comment type="caution">
    <text evidence="3">The sequence shown here is derived from an EMBL/GenBank/DDBJ whole genome shotgun (WGS) entry which is preliminary data.</text>
</comment>
<proteinExistence type="predicted"/>
<organism evidence="3 4">
    <name type="scientific">Polarella glacialis</name>
    <name type="common">Dinoflagellate</name>
    <dbReference type="NCBI Taxonomy" id="89957"/>
    <lineage>
        <taxon>Eukaryota</taxon>
        <taxon>Sar</taxon>
        <taxon>Alveolata</taxon>
        <taxon>Dinophyceae</taxon>
        <taxon>Suessiales</taxon>
        <taxon>Suessiaceae</taxon>
        <taxon>Polarella</taxon>
    </lineage>
</organism>
<dbReference type="EMBL" id="CAJNNV010031053">
    <property type="protein sequence ID" value="CAE8634547.1"/>
    <property type="molecule type" value="Genomic_DNA"/>
</dbReference>
<dbReference type="SUPFAM" id="SSF57850">
    <property type="entry name" value="RING/U-box"/>
    <property type="match status" value="1"/>
</dbReference>
<reference evidence="3" key="1">
    <citation type="submission" date="2021-02" db="EMBL/GenBank/DDBJ databases">
        <authorList>
            <person name="Dougan E. K."/>
            <person name="Rhodes N."/>
            <person name="Thang M."/>
            <person name="Chan C."/>
        </authorList>
    </citation>
    <scope>NUCLEOTIDE SEQUENCE</scope>
</reference>
<evidence type="ECO:0000313" key="4">
    <source>
        <dbReference type="Proteomes" id="UP000654075"/>
    </source>
</evidence>
<dbReference type="InterPro" id="IPR013083">
    <property type="entry name" value="Znf_RING/FYVE/PHD"/>
</dbReference>
<keyword evidence="1" id="KW-0479">Metal-binding</keyword>
<dbReference type="Pfam" id="PF13920">
    <property type="entry name" value="zf-C3HC4_3"/>
    <property type="match status" value="1"/>
</dbReference>
<dbReference type="Proteomes" id="UP000654075">
    <property type="component" value="Unassembled WGS sequence"/>
</dbReference>
<accession>A0A813HA54</accession>
<dbReference type="PROSITE" id="PS50089">
    <property type="entry name" value="ZF_RING_2"/>
    <property type="match status" value="1"/>
</dbReference>